<dbReference type="GO" id="GO:0016746">
    <property type="term" value="F:acyltransferase activity"/>
    <property type="evidence" value="ECO:0007669"/>
    <property type="project" value="UniProtKB-KW"/>
</dbReference>
<dbReference type="InterPro" id="IPR042099">
    <property type="entry name" value="ANL_N_sf"/>
</dbReference>
<feature type="transmembrane region" description="Helical" evidence="5">
    <location>
        <begin position="94"/>
        <end position="121"/>
    </location>
</feature>
<accession>A4TUK5</accession>
<dbReference type="PANTHER" id="PTHR43201:SF8">
    <property type="entry name" value="ACYL-COA SYNTHETASE FAMILY MEMBER 3"/>
    <property type="match status" value="1"/>
</dbReference>
<keyword evidence="7" id="KW-0808">Transferase</keyword>
<dbReference type="SMART" id="SM00563">
    <property type="entry name" value="PlsC"/>
    <property type="match status" value="1"/>
</dbReference>
<dbReference type="GO" id="GO:0022857">
    <property type="term" value="F:transmembrane transporter activity"/>
    <property type="evidence" value="ECO:0007669"/>
    <property type="project" value="InterPro"/>
</dbReference>
<keyword evidence="2 5" id="KW-0812">Transmembrane</keyword>
<evidence type="ECO:0000256" key="3">
    <source>
        <dbReference type="ARBA" id="ARBA00022989"/>
    </source>
</evidence>
<dbReference type="AlphaFoldDB" id="A4TUK5"/>
<feature type="domain" description="Phospholipid/glycerol acyltransferase" evidence="6">
    <location>
        <begin position="457"/>
        <end position="567"/>
    </location>
</feature>
<dbReference type="Pfam" id="PF01553">
    <property type="entry name" value="Acyltransferase"/>
    <property type="match status" value="1"/>
</dbReference>
<evidence type="ECO:0000256" key="4">
    <source>
        <dbReference type="ARBA" id="ARBA00023136"/>
    </source>
</evidence>
<evidence type="ECO:0000259" key="6">
    <source>
        <dbReference type="SMART" id="SM00563"/>
    </source>
</evidence>
<evidence type="ECO:0000256" key="1">
    <source>
        <dbReference type="ARBA" id="ARBA00006432"/>
    </source>
</evidence>
<gene>
    <name evidence="7" type="ORF">MGR_2030</name>
</gene>
<dbReference type="InterPro" id="IPR000873">
    <property type="entry name" value="AMP-dep_synth/lig_dom"/>
</dbReference>
<dbReference type="NCBIfam" id="NF005291">
    <property type="entry name" value="PRK06814.1"/>
    <property type="match status" value="1"/>
</dbReference>
<protein>
    <submittedName>
        <fullName evidence="7">2-acyl-glycerophospho-ethanolamine acyltransferase</fullName>
    </submittedName>
</protein>
<sequence>MADATFHLLACRRFLPLFISQFLGAANDNFFKNALVILVVYQLGAQAGMDPQVLATTAAGLFILPYFLFSATAGQMADRYEKSGLMKFWKGAEIAISALAAWALMAQSITGMLAALFLLGLQSTFTSPIKYAVLPEYLRDGELVGGNALIEGGTFLAILIGTIAGGTIVLVDGGLVIVAWSMIALAVLGFGASLTLPRAHGGNTSVKVGFNLLGETIGLYTLVRRQRDLYLSVLGISWFWLVGATYLSQFPAFAKNVLHADEHVVTLMLTMFSVGIGLGSVLCGRLLKGEVSARHVPFAALAMTVFAVDLWFAASPVAGDGTLVSLSQFLARPQSWRLLADLLLFAICGGLYIVPLYAILQARSDEAVRARVVAANNLFNAAFMVAAALASAGLLAVGLSVTDIFGVLGLANLVVAVIICGLLPDTFVKGVLSWLFRRLYRVEVRGLEHLPAAGEPAVIVVNHTSFLDPALLAAFMPEKPVFAVNSFIAQQWWVKPFLRLVDAFPVDPTNPMSTKSLIRVVQEGKSLVIFPEGRLTVTGALMKIYDGPGMIADRAGAKLVPVRIDGAEFTPFSRLKGKLRLRWFPTITITVLPPTRFDVPSEIKGRARRRRIGVALYDVMSAMMFETAPHHRTLFGALLDTARIHGDTALAVDDINRKPLSYDRLIMGSLALGRVLARQSKPGEAMGLLLPNATATAVTFFALQACNRVPAMLNFSTGPGNVVAACQAACIQTVITSRRFIDQARLSATIEALSAQVKVVYLEDIRNIMGLTDRLYGLLARPFAGRIHRRSGAQADKPAVILFTSGSEGMPKGVVLSHANILSNCAQLAARVAFSPTDIVFNALPVFHSFGLTGGLLLPVLAGIKCFLYPSPLHYRIVPEMVYDTNATIMFGTDTFLSGYARVANAYDFYSVRYVFAGAEKVKDETRRVWMDKFGLRILEGYGTTETAPVLAVNTPMHFKAGTVGRLLPGIAFRLEAMPGIDEGGKLWVSGPNIMLGYYRVEKPGELEPPADGWYDTGDIVEVDELGFVRIVGRAKRFAKIAGEMVSLGKVESELALLWAENHHVVVAISDDRKGEQLVLLTDRPAPTRDAVLAHFRARGLAELLVPKTLLTVERIPLLGSGKTDYGAAKAMAESFVRPGGGA</sequence>
<dbReference type="PANTHER" id="PTHR43201">
    <property type="entry name" value="ACYL-COA SYNTHETASE"/>
    <property type="match status" value="1"/>
</dbReference>
<name>A4TUK5_9PROT</name>
<dbReference type="EMBL" id="CU459003">
    <property type="protein sequence ID" value="CAM74312.1"/>
    <property type="molecule type" value="Genomic_DNA"/>
</dbReference>
<dbReference type="SUPFAM" id="SSF103473">
    <property type="entry name" value="MFS general substrate transporter"/>
    <property type="match status" value="1"/>
</dbReference>
<feature type="transmembrane region" description="Helical" evidence="5">
    <location>
        <begin position="229"/>
        <end position="247"/>
    </location>
</feature>
<organism evidence="7">
    <name type="scientific">Magnetospirillum gryphiswaldense</name>
    <dbReference type="NCBI Taxonomy" id="55518"/>
    <lineage>
        <taxon>Bacteria</taxon>
        <taxon>Pseudomonadati</taxon>
        <taxon>Pseudomonadota</taxon>
        <taxon>Alphaproteobacteria</taxon>
        <taxon>Rhodospirillales</taxon>
        <taxon>Rhodospirillaceae</taxon>
        <taxon>Magnetospirillum</taxon>
    </lineage>
</organism>
<dbReference type="Gene3D" id="3.30.300.30">
    <property type="match status" value="1"/>
</dbReference>
<dbReference type="GO" id="GO:0031956">
    <property type="term" value="F:medium-chain fatty acid-CoA ligase activity"/>
    <property type="evidence" value="ECO:0007669"/>
    <property type="project" value="TreeGrafter"/>
</dbReference>
<dbReference type="RefSeq" id="WP_106002018.1">
    <property type="nucleotide sequence ID" value="NZ_CP027527.1"/>
</dbReference>
<dbReference type="SUPFAM" id="SSF56801">
    <property type="entry name" value="Acetyl-CoA synthetase-like"/>
    <property type="match status" value="1"/>
</dbReference>
<proteinExistence type="inferred from homology"/>
<feature type="transmembrane region" description="Helical" evidence="5">
    <location>
        <begin position="299"/>
        <end position="318"/>
    </location>
</feature>
<evidence type="ECO:0000256" key="5">
    <source>
        <dbReference type="SAM" id="Phobius"/>
    </source>
</evidence>
<dbReference type="InterPro" id="IPR020845">
    <property type="entry name" value="AMP-binding_CS"/>
</dbReference>
<dbReference type="Pfam" id="PF00501">
    <property type="entry name" value="AMP-binding"/>
    <property type="match status" value="1"/>
</dbReference>
<evidence type="ECO:0000256" key="2">
    <source>
        <dbReference type="ARBA" id="ARBA00022692"/>
    </source>
</evidence>
<reference evidence="7" key="1">
    <citation type="journal article" date="2007" name="J. Bacteriol.">
        <title>Comparative genome analysis of four magnetotactic bacteria reveals a complex set of group-specific genes implicated in magnetosome biomineralization and function.</title>
        <authorList>
            <person name="Richter M."/>
            <person name="Kube M."/>
            <person name="Bazylinski D.A."/>
            <person name="Lombardot T."/>
            <person name="Gloeckner F.O."/>
            <person name="Reinhardt R."/>
            <person name="Schueler D."/>
        </authorList>
    </citation>
    <scope>NUCLEOTIDE SEQUENCE</scope>
    <source>
        <strain evidence="7">MSR-1</strain>
    </source>
</reference>
<keyword evidence="3 5" id="KW-1133">Transmembrane helix</keyword>
<dbReference type="InterPro" id="IPR002123">
    <property type="entry name" value="Plipid/glycerol_acylTrfase"/>
</dbReference>
<feature type="transmembrane region" description="Helical" evidence="5">
    <location>
        <begin position="148"/>
        <end position="171"/>
    </location>
</feature>
<feature type="transmembrane region" description="Helical" evidence="5">
    <location>
        <begin position="372"/>
        <end position="398"/>
    </location>
</feature>
<dbReference type="Gene3D" id="3.40.50.12780">
    <property type="entry name" value="N-terminal domain of ligase-like"/>
    <property type="match status" value="1"/>
</dbReference>
<dbReference type="CDD" id="cd06173">
    <property type="entry name" value="MFS_MefA_like"/>
    <property type="match status" value="1"/>
</dbReference>
<feature type="transmembrane region" description="Helical" evidence="5">
    <location>
        <begin position="404"/>
        <end position="428"/>
    </location>
</feature>
<feature type="transmembrane region" description="Helical" evidence="5">
    <location>
        <begin position="338"/>
        <end position="360"/>
    </location>
</feature>
<dbReference type="CDD" id="cd07989">
    <property type="entry name" value="LPLAT_AGPAT-like"/>
    <property type="match status" value="1"/>
</dbReference>
<comment type="similarity">
    <text evidence="1">Belongs to the ATP-dependent AMP-binding enzyme family.</text>
</comment>
<feature type="transmembrane region" description="Helical" evidence="5">
    <location>
        <begin position="53"/>
        <end position="74"/>
    </location>
</feature>
<dbReference type="InterPro" id="IPR045851">
    <property type="entry name" value="AMP-bd_C_sf"/>
</dbReference>
<dbReference type="Pfam" id="PF07690">
    <property type="entry name" value="MFS_1"/>
    <property type="match status" value="1"/>
</dbReference>
<keyword evidence="4 5" id="KW-0472">Membrane</keyword>
<evidence type="ECO:0000313" key="7">
    <source>
        <dbReference type="EMBL" id="CAM74312.1"/>
    </source>
</evidence>
<feature type="transmembrane region" description="Helical" evidence="5">
    <location>
        <begin position="267"/>
        <end position="287"/>
    </location>
</feature>
<keyword evidence="7" id="KW-0012">Acyltransferase</keyword>
<feature type="transmembrane region" description="Helical" evidence="5">
    <location>
        <begin position="177"/>
        <end position="197"/>
    </location>
</feature>
<dbReference type="SUPFAM" id="SSF69593">
    <property type="entry name" value="Glycerol-3-phosphate (1)-acyltransferase"/>
    <property type="match status" value="1"/>
</dbReference>
<dbReference type="InterPro" id="IPR011701">
    <property type="entry name" value="MFS"/>
</dbReference>
<dbReference type="InterPro" id="IPR036259">
    <property type="entry name" value="MFS_trans_sf"/>
</dbReference>
<dbReference type="PROSITE" id="PS00455">
    <property type="entry name" value="AMP_BINDING"/>
    <property type="match status" value="1"/>
</dbReference>
<dbReference type="GO" id="GO:0006631">
    <property type="term" value="P:fatty acid metabolic process"/>
    <property type="evidence" value="ECO:0007669"/>
    <property type="project" value="TreeGrafter"/>
</dbReference>
<dbReference type="Gene3D" id="1.20.1250.20">
    <property type="entry name" value="MFS general substrate transporter like domains"/>
    <property type="match status" value="1"/>
</dbReference>